<gene>
    <name evidence="1" type="ORF">F8144_29490</name>
</gene>
<dbReference type="AlphaFoldDB" id="A0A7J5D9M9"/>
<reference evidence="1 2" key="1">
    <citation type="submission" date="2019-09" db="EMBL/GenBank/DDBJ databases">
        <title>Isolation and identification of active actinomycetes.</title>
        <authorList>
            <person name="Yu Z."/>
            <person name="Han C."/>
            <person name="Yu B."/>
        </authorList>
    </citation>
    <scope>NUCLEOTIDE SEQUENCE [LARGE SCALE GENOMIC DNA]</scope>
    <source>
        <strain evidence="1 2">NEAU-H2</strain>
    </source>
</reference>
<sequence length="70" mass="7498">MTSTIDYAWHAWVTVPGEGCAFAHGTVTAPVAFCWDRVTREVATWLGSQGVTGRLDDIHLILAPDAGKAV</sequence>
<accession>A0A7J5D9M9</accession>
<evidence type="ECO:0000313" key="1">
    <source>
        <dbReference type="EMBL" id="KAB1983478.1"/>
    </source>
</evidence>
<dbReference type="EMBL" id="WBKG01000029">
    <property type="protein sequence ID" value="KAB1983478.1"/>
    <property type="molecule type" value="Genomic_DNA"/>
</dbReference>
<dbReference type="Proteomes" id="UP000442990">
    <property type="component" value="Unassembled WGS sequence"/>
</dbReference>
<organism evidence="1 2">
    <name type="scientific">Streptomyces triticiradicis</name>
    <dbReference type="NCBI Taxonomy" id="2651189"/>
    <lineage>
        <taxon>Bacteria</taxon>
        <taxon>Bacillati</taxon>
        <taxon>Actinomycetota</taxon>
        <taxon>Actinomycetes</taxon>
        <taxon>Kitasatosporales</taxon>
        <taxon>Streptomycetaceae</taxon>
        <taxon>Streptomyces</taxon>
    </lineage>
</organism>
<keyword evidence="2" id="KW-1185">Reference proteome</keyword>
<evidence type="ECO:0000313" key="2">
    <source>
        <dbReference type="Proteomes" id="UP000442990"/>
    </source>
</evidence>
<dbReference type="RefSeq" id="WP_151472520.1">
    <property type="nucleotide sequence ID" value="NZ_WBKG01000029.1"/>
</dbReference>
<comment type="caution">
    <text evidence="1">The sequence shown here is derived from an EMBL/GenBank/DDBJ whole genome shotgun (WGS) entry which is preliminary data.</text>
</comment>
<protein>
    <submittedName>
        <fullName evidence="1">Uncharacterized protein</fullName>
    </submittedName>
</protein>
<proteinExistence type="predicted"/>
<name>A0A7J5D9M9_9ACTN</name>